<reference evidence="2" key="1">
    <citation type="submission" date="2016-03" db="EMBL/GenBank/DDBJ databases">
        <title>Draft genome sequence of Rosellinia necatrix.</title>
        <authorList>
            <person name="Kanematsu S."/>
        </authorList>
    </citation>
    <scope>NUCLEOTIDE SEQUENCE [LARGE SCALE GENOMIC DNA]</scope>
    <source>
        <strain evidence="2">W97</strain>
    </source>
</reference>
<dbReference type="EMBL" id="DF977459">
    <property type="protein sequence ID" value="GAW25847.1"/>
    <property type="molecule type" value="Genomic_DNA"/>
</dbReference>
<feature type="region of interest" description="Disordered" evidence="1">
    <location>
        <begin position="76"/>
        <end position="95"/>
    </location>
</feature>
<evidence type="ECO:0000313" key="3">
    <source>
        <dbReference type="Proteomes" id="UP000054516"/>
    </source>
</evidence>
<evidence type="ECO:0000256" key="1">
    <source>
        <dbReference type="SAM" id="MobiDB-lite"/>
    </source>
</evidence>
<organism evidence="2">
    <name type="scientific">Rosellinia necatrix</name>
    <name type="common">White root-rot fungus</name>
    <dbReference type="NCBI Taxonomy" id="77044"/>
    <lineage>
        <taxon>Eukaryota</taxon>
        <taxon>Fungi</taxon>
        <taxon>Dikarya</taxon>
        <taxon>Ascomycota</taxon>
        <taxon>Pezizomycotina</taxon>
        <taxon>Sordariomycetes</taxon>
        <taxon>Xylariomycetidae</taxon>
        <taxon>Xylariales</taxon>
        <taxon>Xylariaceae</taxon>
        <taxon>Rosellinia</taxon>
    </lineage>
</organism>
<gene>
    <name evidence="2" type="ORF">SAMD00023353_1400990</name>
</gene>
<sequence length="95" mass="10695">MIVPTAKVLEGMWEVELRSPNPPNPSAHNARLIITVVIATPLQTNDERIHNPGPRLTREDLYFSCQIPISCMVVSRRTRGSTVRQPAPSRHPYDP</sequence>
<dbReference type="Proteomes" id="UP000054516">
    <property type="component" value="Unassembled WGS sequence"/>
</dbReference>
<protein>
    <submittedName>
        <fullName evidence="2">Uncharacterized protein</fullName>
    </submittedName>
</protein>
<evidence type="ECO:0000313" key="2">
    <source>
        <dbReference type="EMBL" id="GAW25847.1"/>
    </source>
</evidence>
<dbReference type="AlphaFoldDB" id="A0A1S8A6X5"/>
<accession>A0A1S8A6X5</accession>
<name>A0A1S8A6X5_ROSNE</name>
<proteinExistence type="predicted"/>
<keyword evidence="3" id="KW-1185">Reference proteome</keyword>